<proteinExistence type="predicted"/>
<gene>
    <name evidence="2" type="primary">yqfD</name>
    <name evidence="2" type="ORF">CCE28_12145</name>
</gene>
<dbReference type="InterPro" id="IPR010690">
    <property type="entry name" value="YqfD"/>
</dbReference>
<keyword evidence="3" id="KW-1185">Reference proteome</keyword>
<evidence type="ECO:0000313" key="3">
    <source>
        <dbReference type="Proteomes" id="UP000216024"/>
    </source>
</evidence>
<protein>
    <submittedName>
        <fullName evidence="2">Sporulation protein YqfD</fullName>
    </submittedName>
</protein>
<dbReference type="Pfam" id="PF06898">
    <property type="entry name" value="YqfD"/>
    <property type="match status" value="1"/>
</dbReference>
<reference evidence="2 3" key="1">
    <citation type="submission" date="2017-06" db="EMBL/GenBank/DDBJ databases">
        <title>Draft genome sequence of anaerobic fermentative bacterium Anaeromicrobium sediminis DY2726D isolated from West Pacific Ocean sediments.</title>
        <authorList>
            <person name="Zeng X."/>
        </authorList>
    </citation>
    <scope>NUCLEOTIDE SEQUENCE [LARGE SCALE GENOMIC DNA]</scope>
    <source>
        <strain evidence="2 3">DY2726D</strain>
    </source>
</reference>
<keyword evidence="1" id="KW-0812">Transmembrane</keyword>
<comment type="caution">
    <text evidence="2">The sequence shown here is derived from an EMBL/GenBank/DDBJ whole genome shotgun (WGS) entry which is preliminary data.</text>
</comment>
<organism evidence="2 3">
    <name type="scientific">Anaeromicrobium sediminis</name>
    <dbReference type="NCBI Taxonomy" id="1478221"/>
    <lineage>
        <taxon>Bacteria</taxon>
        <taxon>Bacillati</taxon>
        <taxon>Bacillota</taxon>
        <taxon>Clostridia</taxon>
        <taxon>Peptostreptococcales</taxon>
        <taxon>Thermotaleaceae</taxon>
        <taxon>Anaeromicrobium</taxon>
    </lineage>
</organism>
<dbReference type="NCBIfam" id="TIGR02876">
    <property type="entry name" value="spore_yqfD"/>
    <property type="match status" value="1"/>
</dbReference>
<evidence type="ECO:0000256" key="1">
    <source>
        <dbReference type="SAM" id="Phobius"/>
    </source>
</evidence>
<feature type="transmembrane region" description="Helical" evidence="1">
    <location>
        <begin position="97"/>
        <end position="119"/>
    </location>
</feature>
<keyword evidence="1" id="KW-0472">Membrane</keyword>
<dbReference type="PIRSF" id="PIRSF029895">
    <property type="entry name" value="SpoIV"/>
    <property type="match status" value="1"/>
</dbReference>
<dbReference type="AlphaFoldDB" id="A0A267MJ36"/>
<evidence type="ECO:0000313" key="2">
    <source>
        <dbReference type="EMBL" id="PAB58928.1"/>
    </source>
</evidence>
<sequence>MRGWRLLLVLKLWNYFRGYVLIKIEGLSLEKFINYAIARGIFLWDIKRIDYTTMEAKVGLRAYKELRHVVKKAGCRVKIKVKIGYPFFMYKIKKRKIFMGGFAFFLICIFIMTSFIWSVDIKGCETINPTEIKEYVKKQGVKIGEWKYDVDTEELERNMIIDLKKISWVGIEFKGTKALIEIVEKVEPPPKVNKEMPCDIIAKKDGVIKKVIAKEGDSLVKEGDIVKKGQCLITGAIVREGVENRYVHAFGEVMAKTYYEEKDEISLINVEKIKTGNKKTKRIIKLGNSQIISGEENIPYKNVLVERKYKTLPKWRNTNFPVEVIIEEYYEVNIRKNKLNKSNVKKILFDKMMVNVHKKIPKDGKVINKNIVFTEENSIIKGKLIVEVLENISTQKPIMEEEIIKEKIDLEE</sequence>
<dbReference type="Proteomes" id="UP000216024">
    <property type="component" value="Unassembled WGS sequence"/>
</dbReference>
<dbReference type="OrthoDB" id="1640349at2"/>
<accession>A0A267MJ36</accession>
<keyword evidence="1" id="KW-1133">Transmembrane helix</keyword>
<name>A0A267MJ36_9FIRM</name>
<dbReference type="EMBL" id="NIBG01000010">
    <property type="protein sequence ID" value="PAB58928.1"/>
    <property type="molecule type" value="Genomic_DNA"/>
</dbReference>